<name>A0ABT1E8M1_9FIRM</name>
<dbReference type="PANTHER" id="PTHR34308">
    <property type="entry name" value="COBALAMIN BIOSYNTHESIS PROTEIN CBIB"/>
    <property type="match status" value="1"/>
</dbReference>
<dbReference type="Proteomes" id="UP001523566">
    <property type="component" value="Unassembled WGS sequence"/>
</dbReference>
<sequence>MRILTVCILGFLLDLMFGDPWFLYHPVRFIGSTIIILEKRLRKIAGNNNRRLLAAGGVLWIFVAGGSFVISFGLLKLAAFIHPALAFILEVFWCYQLLAARSLEKESLKVYNELYKGDLAGARQAVSMIVGRDTENLTQSGVTKATIETVAENTSDGVIAPLFYMLLGGAPLTFLYKGVNTMDSMIGYKNERYLYFGKIAAKMDDIFNYIPARISGCLMVAAAFLTGMNGKNAWKIYLRDRKNHGSPNAAQTESACAGALGIQLAGDGYYFGKLYKKPTIGDGLRESQVEDIKKACLLMKVTAWLMLIVGSMLRLVLILGLG</sequence>
<dbReference type="HAMAP" id="MF_00024">
    <property type="entry name" value="CobD_CbiB"/>
    <property type="match status" value="1"/>
</dbReference>
<evidence type="ECO:0000256" key="4">
    <source>
        <dbReference type="ARBA" id="ARBA00022475"/>
    </source>
</evidence>
<dbReference type="InterPro" id="IPR004485">
    <property type="entry name" value="Cobalamin_biosynth_CobD/CbiB"/>
</dbReference>
<evidence type="ECO:0000256" key="3">
    <source>
        <dbReference type="ARBA" id="ARBA00006263"/>
    </source>
</evidence>
<feature type="transmembrane region" description="Helical" evidence="9">
    <location>
        <begin position="77"/>
        <end position="98"/>
    </location>
</feature>
<evidence type="ECO:0000256" key="7">
    <source>
        <dbReference type="ARBA" id="ARBA00022989"/>
    </source>
</evidence>
<feature type="transmembrane region" description="Helical" evidence="9">
    <location>
        <begin position="52"/>
        <end position="70"/>
    </location>
</feature>
<comment type="subcellular location">
    <subcellularLocation>
        <location evidence="1 9">Cell membrane</location>
        <topology evidence="1 9">Multi-pass membrane protein</topology>
    </subcellularLocation>
</comment>
<evidence type="ECO:0000313" key="10">
    <source>
        <dbReference type="EMBL" id="MCP1102166.1"/>
    </source>
</evidence>
<comment type="pathway">
    <text evidence="2 9">Cofactor biosynthesis; adenosylcobalamin biosynthesis.</text>
</comment>
<comment type="caution">
    <text evidence="10">The sequence shown here is derived from an EMBL/GenBank/DDBJ whole genome shotgun (WGS) entry which is preliminary data.</text>
</comment>
<keyword evidence="4 9" id="KW-1003">Cell membrane</keyword>
<feature type="transmembrane region" description="Helical" evidence="9">
    <location>
        <begin position="158"/>
        <end position="176"/>
    </location>
</feature>
<dbReference type="PANTHER" id="PTHR34308:SF1">
    <property type="entry name" value="COBALAMIN BIOSYNTHESIS PROTEIN CBIB"/>
    <property type="match status" value="1"/>
</dbReference>
<gene>
    <name evidence="10" type="primary">cbiB</name>
    <name evidence="9" type="synonym">cobD</name>
    <name evidence="10" type="ORF">NK125_07010</name>
</gene>
<comment type="function">
    <text evidence="9">Converts cobyric acid to cobinamide by the addition of aminopropanol on the F carboxylic group.</text>
</comment>
<dbReference type="EMBL" id="JAMZFW010000008">
    <property type="protein sequence ID" value="MCP1102166.1"/>
    <property type="molecule type" value="Genomic_DNA"/>
</dbReference>
<dbReference type="Pfam" id="PF03186">
    <property type="entry name" value="CobD_Cbib"/>
    <property type="match status" value="1"/>
</dbReference>
<reference evidence="10 11" key="1">
    <citation type="journal article" date="2022" name="Genome Biol. Evol.">
        <title>Host diet, physiology and behaviors set the stage for Lachnospiraceae cladogenesis.</title>
        <authorList>
            <person name="Vera-Ponce De Leon A."/>
            <person name="Schneider M."/>
            <person name="Jahnes B.C."/>
            <person name="Sadowski V."/>
            <person name="Camuy-Velez L.A."/>
            <person name="Duan J."/>
            <person name="Sabree Z.L."/>
        </authorList>
    </citation>
    <scope>NUCLEOTIDE SEQUENCE [LARGE SCALE GENOMIC DNA]</scope>
    <source>
        <strain evidence="10 11">PAL113</strain>
    </source>
</reference>
<evidence type="ECO:0000256" key="9">
    <source>
        <dbReference type="HAMAP-Rule" id="MF_00024"/>
    </source>
</evidence>
<dbReference type="RefSeq" id="WP_262065950.1">
    <property type="nucleotide sequence ID" value="NZ_JAMXOD010000008.1"/>
</dbReference>
<evidence type="ECO:0000256" key="5">
    <source>
        <dbReference type="ARBA" id="ARBA00022573"/>
    </source>
</evidence>
<keyword evidence="11" id="KW-1185">Reference proteome</keyword>
<evidence type="ECO:0000256" key="8">
    <source>
        <dbReference type="ARBA" id="ARBA00023136"/>
    </source>
</evidence>
<evidence type="ECO:0000256" key="6">
    <source>
        <dbReference type="ARBA" id="ARBA00022692"/>
    </source>
</evidence>
<keyword evidence="5 9" id="KW-0169">Cobalamin biosynthesis</keyword>
<evidence type="ECO:0000256" key="1">
    <source>
        <dbReference type="ARBA" id="ARBA00004651"/>
    </source>
</evidence>
<keyword evidence="6 9" id="KW-0812">Transmembrane</keyword>
<comment type="similarity">
    <text evidence="3 9">Belongs to the CobD/CbiB family.</text>
</comment>
<evidence type="ECO:0000256" key="2">
    <source>
        <dbReference type="ARBA" id="ARBA00004953"/>
    </source>
</evidence>
<feature type="transmembrane region" description="Helical" evidence="9">
    <location>
        <begin position="301"/>
        <end position="321"/>
    </location>
</feature>
<proteinExistence type="inferred from homology"/>
<accession>A0ABT1E8M1</accession>
<comment type="caution">
    <text evidence="9">Lacks conserved residue(s) required for the propagation of feature annotation.</text>
</comment>
<organism evidence="10 11">
    <name type="scientific">Aequitasia blattaphilus</name>
    <dbReference type="NCBI Taxonomy" id="2949332"/>
    <lineage>
        <taxon>Bacteria</taxon>
        <taxon>Bacillati</taxon>
        <taxon>Bacillota</taxon>
        <taxon>Clostridia</taxon>
        <taxon>Lachnospirales</taxon>
        <taxon>Lachnospiraceae</taxon>
        <taxon>Aequitasia</taxon>
    </lineage>
</organism>
<evidence type="ECO:0000313" key="11">
    <source>
        <dbReference type="Proteomes" id="UP001523566"/>
    </source>
</evidence>
<keyword evidence="8 9" id="KW-0472">Membrane</keyword>
<protein>
    <recommendedName>
        <fullName evidence="9">Cobalamin biosynthesis protein CobD</fullName>
    </recommendedName>
</protein>
<keyword evidence="7 9" id="KW-1133">Transmembrane helix</keyword>
<dbReference type="NCBIfam" id="TIGR00380">
    <property type="entry name" value="cobal_cbiB"/>
    <property type="match status" value="1"/>
</dbReference>